<dbReference type="EMBL" id="BGPR01003029">
    <property type="protein sequence ID" value="GBM82727.1"/>
    <property type="molecule type" value="Genomic_DNA"/>
</dbReference>
<evidence type="ECO:0000313" key="2">
    <source>
        <dbReference type="Proteomes" id="UP000499080"/>
    </source>
</evidence>
<dbReference type="Proteomes" id="UP000499080">
    <property type="component" value="Unassembled WGS sequence"/>
</dbReference>
<name>A0A4Y2IY34_ARAVE</name>
<accession>A0A4Y2IY34</accession>
<evidence type="ECO:0008006" key="3">
    <source>
        <dbReference type="Google" id="ProtNLM"/>
    </source>
</evidence>
<comment type="caution">
    <text evidence="1">The sequence shown here is derived from an EMBL/GenBank/DDBJ whole genome shotgun (WGS) entry which is preliminary data.</text>
</comment>
<proteinExistence type="predicted"/>
<evidence type="ECO:0000313" key="1">
    <source>
        <dbReference type="EMBL" id="GBM82727.1"/>
    </source>
</evidence>
<protein>
    <recommendedName>
        <fullName evidence="3">BTB domain-containing protein</fullName>
    </recommendedName>
</protein>
<gene>
    <name evidence="1" type="ORF">AVEN_183167_1</name>
</gene>
<dbReference type="AlphaFoldDB" id="A0A4Y2IY34"/>
<organism evidence="1 2">
    <name type="scientific">Araneus ventricosus</name>
    <name type="common">Orbweaver spider</name>
    <name type="synonym">Epeira ventricosa</name>
    <dbReference type="NCBI Taxonomy" id="182803"/>
    <lineage>
        <taxon>Eukaryota</taxon>
        <taxon>Metazoa</taxon>
        <taxon>Ecdysozoa</taxon>
        <taxon>Arthropoda</taxon>
        <taxon>Chelicerata</taxon>
        <taxon>Arachnida</taxon>
        <taxon>Araneae</taxon>
        <taxon>Araneomorphae</taxon>
        <taxon>Entelegynae</taxon>
        <taxon>Araneoidea</taxon>
        <taxon>Araneidae</taxon>
        <taxon>Araneus</taxon>
    </lineage>
</organism>
<sequence length="235" mass="27413">MESTGISSVRHNIAFQWNLKKKEISRHSFQDHRIEPERLVRSNTYRLKDIKDMFFFLELDDHSWLYIKGHSRWSFQLTYAFAVVKDRAFSVKRFKKLEFLKRLDLSYLGGEEEIAYHCMILAQPAVVSKGAEPDLQDIDDEKLKQRYVEFEGTVDSDHRFDGEIPDFTVDMAKQMMPKYKNTNRVLKILALEYLMKNLTAQNLSGVLEIAVDEGITVLQKQCVDFLTSKCTVSLA</sequence>
<reference evidence="1 2" key="1">
    <citation type="journal article" date="2019" name="Sci. Rep.">
        <title>Orb-weaving spider Araneus ventricosus genome elucidates the spidroin gene catalogue.</title>
        <authorList>
            <person name="Kono N."/>
            <person name="Nakamura H."/>
            <person name="Ohtoshi R."/>
            <person name="Moran D.A.P."/>
            <person name="Shinohara A."/>
            <person name="Yoshida Y."/>
            <person name="Fujiwara M."/>
            <person name="Mori M."/>
            <person name="Tomita M."/>
            <person name="Arakawa K."/>
        </authorList>
    </citation>
    <scope>NUCLEOTIDE SEQUENCE [LARGE SCALE GENOMIC DNA]</scope>
</reference>
<keyword evidence="2" id="KW-1185">Reference proteome</keyword>